<dbReference type="InterPro" id="IPR014886">
    <property type="entry name" value="La_xRRM"/>
</dbReference>
<dbReference type="Pfam" id="PF00076">
    <property type="entry name" value="RRM_1"/>
    <property type="match status" value="1"/>
</dbReference>
<sequence>MDGCTEKTAEAVVQDESPTPTESDRQPEEVKKDAAEAGEISTLYTKILKQIEFYFCDINIARDKFLNAELEKNDNWLPIDSLMNFSRLKSLSSDSKETVVNALKALPSNVVEFNEDMMKIRRLPSLKPVSNTPEFWESVTQRSAVVSGFPKEATLDEIKEFCEKYGNVDTTVLCCRYATIMLLDYPLAVFPQGSAFVAFANKEELDKFLSLPTPSYNGTELNVISESEFKAERNNKKKRSQPEKAPVEKAPRTKRRKKELVRRKGVVLFIENVPHHTSLKQIYSLCSPFGTIEWVDHQRDSPTAMVRFAGEENTAVEIVKKVQENPDGQLKILSTELTVRTLTDEEEEDYWQKLAKLTTKKDDSTKKGAANEEENAANSSSKNENEADKGSEAKVDNEEPEDK</sequence>
<dbReference type="SUPFAM" id="SSF46785">
    <property type="entry name" value="Winged helix' DNA-binding domain"/>
    <property type="match status" value="1"/>
</dbReference>
<feature type="region of interest" description="Disordered" evidence="5">
    <location>
        <begin position="1"/>
        <end position="34"/>
    </location>
</feature>
<dbReference type="InterPro" id="IPR036390">
    <property type="entry name" value="WH_DNA-bd_sf"/>
</dbReference>
<dbReference type="GO" id="GO:0003723">
    <property type="term" value="F:RNA binding"/>
    <property type="evidence" value="ECO:0007669"/>
    <property type="project" value="UniProtKB-UniRule"/>
</dbReference>
<dbReference type="GO" id="GO:1990904">
    <property type="term" value="C:ribonucleoprotein complex"/>
    <property type="evidence" value="ECO:0007669"/>
    <property type="project" value="UniProtKB-UniRule"/>
</dbReference>
<feature type="region of interest" description="Disordered" evidence="5">
    <location>
        <begin position="356"/>
        <end position="403"/>
    </location>
</feature>
<evidence type="ECO:0000256" key="1">
    <source>
        <dbReference type="ARBA" id="ARBA00004123"/>
    </source>
</evidence>
<evidence type="ECO:0000256" key="5">
    <source>
        <dbReference type="SAM" id="MobiDB-lite"/>
    </source>
</evidence>
<evidence type="ECO:0000259" key="7">
    <source>
        <dbReference type="PROSITE" id="PS50961"/>
    </source>
</evidence>
<dbReference type="Pfam" id="PF05383">
    <property type="entry name" value="La"/>
    <property type="match status" value="1"/>
</dbReference>
<dbReference type="GO" id="GO:0006396">
    <property type="term" value="P:RNA processing"/>
    <property type="evidence" value="ECO:0007669"/>
    <property type="project" value="InterPro"/>
</dbReference>
<dbReference type="Gene3D" id="1.10.10.10">
    <property type="entry name" value="Winged helix-like DNA-binding domain superfamily/Winged helix DNA-binding domain"/>
    <property type="match status" value="1"/>
</dbReference>
<dbReference type="AlphaFoldDB" id="A0A5S6QV30"/>
<dbReference type="Pfam" id="PF08777">
    <property type="entry name" value="RRM_3"/>
    <property type="match status" value="1"/>
</dbReference>
<dbReference type="InterPro" id="IPR000504">
    <property type="entry name" value="RRM_dom"/>
</dbReference>
<dbReference type="InterPro" id="IPR012677">
    <property type="entry name" value="Nucleotide-bd_a/b_plait_sf"/>
</dbReference>
<evidence type="ECO:0000313" key="10">
    <source>
        <dbReference type="WBParaSite" id="TMUE_3000011266.1"/>
    </source>
</evidence>
<evidence type="ECO:0000256" key="4">
    <source>
        <dbReference type="PROSITE-ProRule" id="PRU00332"/>
    </source>
</evidence>
<protein>
    <submittedName>
        <fullName evidence="10">HTH La-type RNA-binding domain-containing protein</fullName>
    </submittedName>
</protein>
<dbReference type="InterPro" id="IPR045180">
    <property type="entry name" value="La_dom_prot"/>
</dbReference>
<organism evidence="9 10">
    <name type="scientific">Trichuris muris</name>
    <name type="common">Mouse whipworm</name>
    <dbReference type="NCBI Taxonomy" id="70415"/>
    <lineage>
        <taxon>Eukaryota</taxon>
        <taxon>Metazoa</taxon>
        <taxon>Ecdysozoa</taxon>
        <taxon>Nematoda</taxon>
        <taxon>Enoplea</taxon>
        <taxon>Dorylaimia</taxon>
        <taxon>Trichinellida</taxon>
        <taxon>Trichuridae</taxon>
        <taxon>Trichuris</taxon>
    </lineage>
</organism>
<keyword evidence="2 4" id="KW-0694">RNA-binding</keyword>
<feature type="compositionally biased region" description="Basic and acidic residues" evidence="5">
    <location>
        <begin position="383"/>
        <end position="403"/>
    </location>
</feature>
<dbReference type="SUPFAM" id="SSF54928">
    <property type="entry name" value="RNA-binding domain, RBD"/>
    <property type="match status" value="1"/>
</dbReference>
<dbReference type="InterPro" id="IPR006630">
    <property type="entry name" value="La_HTH"/>
</dbReference>
<keyword evidence="9" id="KW-1185">Reference proteome</keyword>
<dbReference type="InterPro" id="IPR035979">
    <property type="entry name" value="RBD_domain_sf"/>
</dbReference>
<feature type="domain" description="HTH La-type RNA-binding" evidence="7">
    <location>
        <begin position="37"/>
        <end position="131"/>
    </location>
</feature>
<feature type="compositionally biased region" description="Basic and acidic residues" evidence="5">
    <location>
        <begin position="22"/>
        <end position="34"/>
    </location>
</feature>
<dbReference type="GO" id="GO:0005634">
    <property type="term" value="C:nucleus"/>
    <property type="evidence" value="ECO:0007669"/>
    <property type="project" value="UniProtKB-SubCell"/>
</dbReference>
<dbReference type="WBParaSite" id="TMUE_3000011266.1">
    <property type="protein sequence ID" value="TMUE_3000011266.1"/>
    <property type="gene ID" value="WBGene00301260"/>
</dbReference>
<evidence type="ECO:0000259" key="8">
    <source>
        <dbReference type="PROSITE" id="PS51939"/>
    </source>
</evidence>
<dbReference type="InterPro" id="IPR036388">
    <property type="entry name" value="WH-like_DNA-bd_sf"/>
</dbReference>
<feature type="compositionally biased region" description="Basic and acidic residues" evidence="5">
    <location>
        <begin position="230"/>
        <end position="251"/>
    </location>
</feature>
<proteinExistence type="predicted"/>
<name>A0A5S6QV30_TRIMR</name>
<evidence type="ECO:0000313" key="9">
    <source>
        <dbReference type="Proteomes" id="UP000046395"/>
    </source>
</evidence>
<evidence type="ECO:0000256" key="3">
    <source>
        <dbReference type="ARBA" id="ARBA00023242"/>
    </source>
</evidence>
<feature type="domain" description="RRM" evidence="6">
    <location>
        <begin position="142"/>
        <end position="236"/>
    </location>
</feature>
<feature type="domain" description="XRRM" evidence="8">
    <location>
        <begin position="261"/>
        <end position="386"/>
    </location>
</feature>
<dbReference type="SMART" id="SM00715">
    <property type="entry name" value="LA"/>
    <property type="match status" value="1"/>
</dbReference>
<dbReference type="PANTHER" id="PTHR22792">
    <property type="entry name" value="LUPUS LA PROTEIN-RELATED"/>
    <property type="match status" value="1"/>
</dbReference>
<reference evidence="10" key="1">
    <citation type="submission" date="2019-12" db="UniProtKB">
        <authorList>
            <consortium name="WormBaseParasite"/>
        </authorList>
    </citation>
    <scope>IDENTIFICATION</scope>
</reference>
<dbReference type="SMART" id="SM00360">
    <property type="entry name" value="RRM"/>
    <property type="match status" value="2"/>
</dbReference>
<feature type="compositionally biased region" description="Basic and acidic residues" evidence="5">
    <location>
        <begin position="359"/>
        <end position="370"/>
    </location>
</feature>
<dbReference type="PROSITE" id="PS50961">
    <property type="entry name" value="HTH_LA"/>
    <property type="match status" value="1"/>
</dbReference>
<dbReference type="Gene3D" id="3.30.70.330">
    <property type="match status" value="2"/>
</dbReference>
<keyword evidence="3" id="KW-0539">Nucleus</keyword>
<accession>A0A5S6QV30</accession>
<feature type="region of interest" description="Disordered" evidence="5">
    <location>
        <begin position="230"/>
        <end position="256"/>
    </location>
</feature>
<dbReference type="Proteomes" id="UP000046395">
    <property type="component" value="Unassembled WGS sequence"/>
</dbReference>
<dbReference type="InterPro" id="IPR002344">
    <property type="entry name" value="Lupus_La"/>
</dbReference>
<dbReference type="CDD" id="cd12291">
    <property type="entry name" value="RRM1_La"/>
    <property type="match status" value="1"/>
</dbReference>
<dbReference type="STRING" id="70415.A0A5S6QV30"/>
<evidence type="ECO:0000256" key="2">
    <source>
        <dbReference type="ARBA" id="ARBA00022884"/>
    </source>
</evidence>
<dbReference type="PRINTS" id="PR00302">
    <property type="entry name" value="LUPUSLA"/>
</dbReference>
<comment type="subcellular location">
    <subcellularLocation>
        <location evidence="1">Nucleus</location>
    </subcellularLocation>
</comment>
<dbReference type="PROSITE" id="PS51939">
    <property type="entry name" value="XRRM"/>
    <property type="match status" value="1"/>
</dbReference>
<dbReference type="PROSITE" id="PS50102">
    <property type="entry name" value="RRM"/>
    <property type="match status" value="1"/>
</dbReference>
<evidence type="ECO:0000259" key="6">
    <source>
        <dbReference type="PROSITE" id="PS50102"/>
    </source>
</evidence>